<dbReference type="Pfam" id="PF01381">
    <property type="entry name" value="HTH_3"/>
    <property type="match status" value="1"/>
</dbReference>
<name>A0A4Q7YF95_9BACT</name>
<organism evidence="2 3">
    <name type="scientific">Edaphobacter modestus</name>
    <dbReference type="NCBI Taxonomy" id="388466"/>
    <lineage>
        <taxon>Bacteria</taxon>
        <taxon>Pseudomonadati</taxon>
        <taxon>Acidobacteriota</taxon>
        <taxon>Terriglobia</taxon>
        <taxon>Terriglobales</taxon>
        <taxon>Acidobacteriaceae</taxon>
        <taxon>Edaphobacter</taxon>
    </lineage>
</organism>
<dbReference type="EMBL" id="SHKW01000002">
    <property type="protein sequence ID" value="RZU35668.1"/>
    <property type="molecule type" value="Genomic_DNA"/>
</dbReference>
<sequence length="239" mass="27255">METVAHRQELTVWADASVLAEAKDLFSHFEAAIRPIPKTCHSEDVPKSKVSVVYLKHSEPRKDHISFLECFKSPKVEFLLFYMPHDSSSLAFRWGQMVGKECVAKTDWAFNFQHLKQILRLRNVIAHPVKDAQGEVDLAVARKRWGLTQEQMAKALNVAPRTIQNWESGIGTSQMAKKTQDLKELLQLMDEFVIAPKEQEWLQTPLPAIRNQTPAQAIVDGKMRDIIVEFLRLGEGQPV</sequence>
<gene>
    <name evidence="2" type="ORF">BDD14_5756</name>
</gene>
<proteinExistence type="predicted"/>
<feature type="domain" description="HTH cro/C1-type" evidence="1">
    <location>
        <begin position="138"/>
        <end position="192"/>
    </location>
</feature>
<dbReference type="Gene3D" id="1.10.260.40">
    <property type="entry name" value="lambda repressor-like DNA-binding domains"/>
    <property type="match status" value="1"/>
</dbReference>
<evidence type="ECO:0000313" key="2">
    <source>
        <dbReference type="EMBL" id="RZU35668.1"/>
    </source>
</evidence>
<dbReference type="OrthoDB" id="9813152at2"/>
<dbReference type="InterPro" id="IPR001387">
    <property type="entry name" value="Cro/C1-type_HTH"/>
</dbReference>
<protein>
    <submittedName>
        <fullName evidence="2">Transcriptional regulator with XRE-family HTH domain</fullName>
    </submittedName>
</protein>
<dbReference type="InterPro" id="IPR010982">
    <property type="entry name" value="Lambda_DNA-bd_dom_sf"/>
</dbReference>
<reference evidence="2 3" key="1">
    <citation type="submission" date="2019-02" db="EMBL/GenBank/DDBJ databases">
        <title>Genomic Encyclopedia of Archaeal and Bacterial Type Strains, Phase II (KMG-II): from individual species to whole genera.</title>
        <authorList>
            <person name="Goeker M."/>
        </authorList>
    </citation>
    <scope>NUCLEOTIDE SEQUENCE [LARGE SCALE GENOMIC DNA]</scope>
    <source>
        <strain evidence="2 3">DSM 18101</strain>
    </source>
</reference>
<dbReference type="Proteomes" id="UP000292958">
    <property type="component" value="Unassembled WGS sequence"/>
</dbReference>
<evidence type="ECO:0000313" key="3">
    <source>
        <dbReference type="Proteomes" id="UP000292958"/>
    </source>
</evidence>
<evidence type="ECO:0000259" key="1">
    <source>
        <dbReference type="PROSITE" id="PS50943"/>
    </source>
</evidence>
<dbReference type="SUPFAM" id="SSF47413">
    <property type="entry name" value="lambda repressor-like DNA-binding domains"/>
    <property type="match status" value="1"/>
</dbReference>
<dbReference type="GO" id="GO:0003677">
    <property type="term" value="F:DNA binding"/>
    <property type="evidence" value="ECO:0007669"/>
    <property type="project" value="InterPro"/>
</dbReference>
<dbReference type="PROSITE" id="PS50943">
    <property type="entry name" value="HTH_CROC1"/>
    <property type="match status" value="1"/>
</dbReference>
<keyword evidence="3" id="KW-1185">Reference proteome</keyword>
<comment type="caution">
    <text evidence="2">The sequence shown here is derived from an EMBL/GenBank/DDBJ whole genome shotgun (WGS) entry which is preliminary data.</text>
</comment>
<dbReference type="AlphaFoldDB" id="A0A4Q7YF95"/>
<dbReference type="CDD" id="cd00093">
    <property type="entry name" value="HTH_XRE"/>
    <property type="match status" value="1"/>
</dbReference>
<accession>A0A4Q7YF95</accession>